<gene>
    <name evidence="1" type="ORF">UV59_C0040G0005</name>
</gene>
<accession>A0A0G1F956</accession>
<evidence type="ECO:0000313" key="2">
    <source>
        <dbReference type="Proteomes" id="UP000034543"/>
    </source>
</evidence>
<dbReference type="GO" id="GO:0003677">
    <property type="term" value="F:DNA binding"/>
    <property type="evidence" value="ECO:0007669"/>
    <property type="project" value="InterPro"/>
</dbReference>
<dbReference type="AlphaFoldDB" id="A0A0G1F956"/>
<dbReference type="Proteomes" id="UP000034543">
    <property type="component" value="Unassembled WGS sequence"/>
</dbReference>
<organism evidence="1 2">
    <name type="scientific">Candidatus Gottesmanbacteria bacterium GW2011_GWA1_43_11</name>
    <dbReference type="NCBI Taxonomy" id="1618436"/>
    <lineage>
        <taxon>Bacteria</taxon>
        <taxon>Candidatus Gottesmaniibacteriota</taxon>
    </lineage>
</organism>
<proteinExistence type="predicted"/>
<dbReference type="InterPro" id="IPR016032">
    <property type="entry name" value="Sig_transdc_resp-reg_C-effctor"/>
</dbReference>
<reference evidence="1 2" key="1">
    <citation type="journal article" date="2015" name="Nature">
        <title>rRNA introns, odd ribosomes, and small enigmatic genomes across a large radiation of phyla.</title>
        <authorList>
            <person name="Brown C.T."/>
            <person name="Hug L.A."/>
            <person name="Thomas B.C."/>
            <person name="Sharon I."/>
            <person name="Castelle C.J."/>
            <person name="Singh A."/>
            <person name="Wilkins M.J."/>
            <person name="Williams K.H."/>
            <person name="Banfield J.F."/>
        </authorList>
    </citation>
    <scope>NUCLEOTIDE SEQUENCE [LARGE SCALE GENOMIC DNA]</scope>
</reference>
<comment type="caution">
    <text evidence="1">The sequence shown here is derived from an EMBL/GenBank/DDBJ whole genome shotgun (WGS) entry which is preliminary data.</text>
</comment>
<dbReference type="SUPFAM" id="SSF46894">
    <property type="entry name" value="C-terminal effector domain of the bipartite response regulators"/>
    <property type="match status" value="1"/>
</dbReference>
<evidence type="ECO:0000313" key="1">
    <source>
        <dbReference type="EMBL" id="KKS83408.1"/>
    </source>
</evidence>
<sequence length="162" mass="18146">MGRLDIEPSWNYSPKDIFTEPEKRTIEAWAYASFLPEDVAVYLNISVGTASNYGNRIRDKMDRGKGTDRNAKAVTTAALKGWIDPAPFPDQLERKLTKREHSVITQRVIGFTREEVSAELNIPKEEVAEDLEAMQSLIGCDNDYGVIAWVILKGLKNKATTG</sequence>
<dbReference type="EMBL" id="LCFB01000040">
    <property type="protein sequence ID" value="KKS83408.1"/>
    <property type="molecule type" value="Genomic_DNA"/>
</dbReference>
<protein>
    <submittedName>
        <fullName evidence="1">Uncharacterized protein</fullName>
    </submittedName>
</protein>
<name>A0A0G1F956_9BACT</name>
<dbReference type="GO" id="GO:0006355">
    <property type="term" value="P:regulation of DNA-templated transcription"/>
    <property type="evidence" value="ECO:0007669"/>
    <property type="project" value="InterPro"/>
</dbReference>